<feature type="transmembrane region" description="Helical" evidence="7">
    <location>
        <begin position="177"/>
        <end position="199"/>
    </location>
</feature>
<keyword evidence="9" id="KW-1185">Reference proteome</keyword>
<dbReference type="PANTHER" id="PTHR21716">
    <property type="entry name" value="TRANSMEMBRANE PROTEIN"/>
    <property type="match status" value="1"/>
</dbReference>
<organism evidence="8 9">
    <name type="scientific">Campylobacter gracilis RM3268</name>
    <dbReference type="NCBI Taxonomy" id="553220"/>
    <lineage>
        <taxon>Bacteria</taxon>
        <taxon>Pseudomonadati</taxon>
        <taxon>Campylobacterota</taxon>
        <taxon>Epsilonproteobacteria</taxon>
        <taxon>Campylobacterales</taxon>
        <taxon>Campylobacteraceae</taxon>
        <taxon>Campylobacter</taxon>
    </lineage>
</organism>
<dbReference type="PANTHER" id="PTHR21716:SF4">
    <property type="entry name" value="TRANSMEMBRANE PROTEIN 245"/>
    <property type="match status" value="1"/>
</dbReference>
<dbReference type="AlphaFoldDB" id="C8PE82"/>
<protein>
    <submittedName>
        <fullName evidence="8">Uncharacterized protein</fullName>
    </submittedName>
</protein>
<reference evidence="8 9" key="1">
    <citation type="submission" date="2009-07" db="EMBL/GenBank/DDBJ databases">
        <authorList>
            <person name="Madupu R."/>
            <person name="Sebastian Y."/>
            <person name="Durkin A.S."/>
            <person name="Torralba M."/>
            <person name="Methe B."/>
            <person name="Sutton G.G."/>
            <person name="Strausberg R.L."/>
            <person name="Nelson K.E."/>
        </authorList>
    </citation>
    <scope>NUCLEOTIDE SEQUENCE [LARGE SCALE GENOMIC DNA]</scope>
    <source>
        <strain evidence="8 9">RM3268</strain>
    </source>
</reference>
<comment type="similarity">
    <text evidence="2">Belongs to the autoinducer-2 exporter (AI-2E) (TC 2.A.86) family.</text>
</comment>
<comment type="caution">
    <text evidence="8">The sequence shown here is derived from an EMBL/GenBank/DDBJ whole genome shotgun (WGS) entry which is preliminary data.</text>
</comment>
<feature type="transmembrane region" description="Helical" evidence="7">
    <location>
        <begin position="317"/>
        <end position="340"/>
    </location>
</feature>
<evidence type="ECO:0000256" key="2">
    <source>
        <dbReference type="ARBA" id="ARBA00009773"/>
    </source>
</evidence>
<comment type="subcellular location">
    <subcellularLocation>
        <location evidence="1">Membrane</location>
        <topology evidence="1">Multi-pass membrane protein</topology>
    </subcellularLocation>
</comment>
<feature type="transmembrane region" description="Helical" evidence="7">
    <location>
        <begin position="436"/>
        <end position="458"/>
    </location>
</feature>
<dbReference type="eggNOG" id="COG0628">
    <property type="taxonomic scope" value="Bacteria"/>
</dbReference>
<evidence type="ECO:0000313" key="8">
    <source>
        <dbReference type="EMBL" id="EEV18955.1"/>
    </source>
</evidence>
<evidence type="ECO:0000256" key="1">
    <source>
        <dbReference type="ARBA" id="ARBA00004141"/>
    </source>
</evidence>
<accession>C8PE82</accession>
<dbReference type="GO" id="GO:0016020">
    <property type="term" value="C:membrane"/>
    <property type="evidence" value="ECO:0007669"/>
    <property type="project" value="UniProtKB-SubCell"/>
</dbReference>
<dbReference type="InterPro" id="IPR002549">
    <property type="entry name" value="AI-2E-like"/>
</dbReference>
<keyword evidence="5 7" id="KW-0472">Membrane</keyword>
<dbReference type="RefSeq" id="WP_005869243.1">
    <property type="nucleotide sequence ID" value="NZ_ACYG01000005.1"/>
</dbReference>
<feature type="transmembrane region" description="Helical" evidence="7">
    <location>
        <begin position="346"/>
        <end position="367"/>
    </location>
</feature>
<proteinExistence type="inferred from homology"/>
<feature type="transmembrane region" description="Helical" evidence="7">
    <location>
        <begin position="149"/>
        <end position="165"/>
    </location>
</feature>
<keyword evidence="3 7" id="KW-0812">Transmembrane</keyword>
<feature type="transmembrane region" description="Helical" evidence="7">
    <location>
        <begin position="374"/>
        <end position="397"/>
    </location>
</feature>
<sequence length="467" mass="50272">MPTPKDNAASRNENLAENVAQNNAENNAKSEARNFIENQTVNNEEGKIEAAAEKRAKIGAENKSKNRVKTDKASSAGAAAFSDAAEANETFSANASALGAAAASGAAAGVKAGLAKASGRAKTNKIFFIGATLLMFCCVIYLFSPFLMVIVIGVLMAVATSGLHAKVTKLCRGRRTLASVLSLFLLCALFFVPFIYAVIEIAKNAASFDMARLNDALSYVQSLDIRLPGPFEKFNTQFRSFLANLDVAGVAKQIISYLSVVGKSSAKFIVDMVLIIVFCFFAYLYGESFKRFFKKILPVEPAQIDYIFSETANTMSVVFYSTIFNAVLQGFLFSIIAGIFGFDALLMGVLFAFCSLIPAVGGALIYVPTALYVLAGGSTSGAIVIMAYCVILISTLADSFVKPLVIKFINSRLVENPANINEMLIFFSMLSGISTFGFWGVILGPAILTLFIAVLNLYDYLKKIEFE</sequence>
<evidence type="ECO:0000256" key="5">
    <source>
        <dbReference type="ARBA" id="ARBA00023136"/>
    </source>
</evidence>
<dbReference type="Proteomes" id="UP000005709">
    <property type="component" value="Unassembled WGS sequence"/>
</dbReference>
<evidence type="ECO:0000256" key="6">
    <source>
        <dbReference type="SAM" id="MobiDB-lite"/>
    </source>
</evidence>
<feature type="compositionally biased region" description="Low complexity" evidence="6">
    <location>
        <begin position="12"/>
        <end position="27"/>
    </location>
</feature>
<dbReference type="Pfam" id="PF01594">
    <property type="entry name" value="AI-2E_transport"/>
    <property type="match status" value="1"/>
</dbReference>
<name>C8PE82_9BACT</name>
<keyword evidence="4 7" id="KW-1133">Transmembrane helix</keyword>
<dbReference type="EMBL" id="ACYG01000005">
    <property type="protein sequence ID" value="EEV18955.1"/>
    <property type="molecule type" value="Genomic_DNA"/>
</dbReference>
<evidence type="ECO:0000256" key="4">
    <source>
        <dbReference type="ARBA" id="ARBA00022989"/>
    </source>
</evidence>
<feature type="transmembrane region" description="Helical" evidence="7">
    <location>
        <begin position="268"/>
        <end position="286"/>
    </location>
</feature>
<evidence type="ECO:0000256" key="3">
    <source>
        <dbReference type="ARBA" id="ARBA00022692"/>
    </source>
</evidence>
<gene>
    <name evidence="8" type="ORF">CAMGR0001_2432</name>
</gene>
<evidence type="ECO:0000256" key="7">
    <source>
        <dbReference type="SAM" id="Phobius"/>
    </source>
</evidence>
<feature type="transmembrane region" description="Helical" evidence="7">
    <location>
        <begin position="126"/>
        <end position="143"/>
    </location>
</feature>
<feature type="region of interest" description="Disordered" evidence="6">
    <location>
        <begin position="1"/>
        <end position="48"/>
    </location>
</feature>
<evidence type="ECO:0000313" key="9">
    <source>
        <dbReference type="Proteomes" id="UP000005709"/>
    </source>
</evidence>